<dbReference type="FunFam" id="2.10.60.10:FF:000015">
    <property type="entry name" value="Urokinase plasminogen activator surface receptor"/>
    <property type="match status" value="1"/>
</dbReference>
<dbReference type="RefSeq" id="XP_020027710.1">
    <property type="nucleotide sequence ID" value="XM_020172121.2"/>
</dbReference>
<dbReference type="FunFam" id="2.10.60.10:FF:000019">
    <property type="entry name" value="Urokinase plasminogen activator surface receptor"/>
    <property type="match status" value="1"/>
</dbReference>
<evidence type="ECO:0000313" key="16">
    <source>
        <dbReference type="Proteomes" id="UP001732720"/>
    </source>
</evidence>
<feature type="domain" description="UPAR/Ly6" evidence="15">
    <location>
        <begin position="212"/>
        <end position="304"/>
    </location>
</feature>
<accession>A0A8B7VA27</accession>
<name>A0A8B7VA27_CASCN</name>
<comment type="function">
    <text evidence="12">Acts as a receptor for urokinase plasminogen activator. Plays a role in localizing and promoting plasmin formation. Mediates the proteolysis-independent signal transduction activation effects of U-PA.</text>
</comment>
<keyword evidence="9 17" id="KW-0675">Receptor</keyword>
<evidence type="ECO:0000313" key="17">
    <source>
        <dbReference type="RefSeq" id="XP_020027710.1"/>
    </source>
</evidence>
<feature type="domain" description="UPAR/Ly6" evidence="15">
    <location>
        <begin position="116"/>
        <end position="205"/>
    </location>
</feature>
<dbReference type="PROSITE" id="PS00983">
    <property type="entry name" value="LY6_UPAR"/>
    <property type="match status" value="1"/>
</dbReference>
<dbReference type="CDD" id="cd23557">
    <property type="entry name" value="TFP_LU_ECD_uPAR_rpt2"/>
    <property type="match status" value="1"/>
</dbReference>
<evidence type="ECO:0000256" key="1">
    <source>
        <dbReference type="ARBA" id="ARBA00004609"/>
    </source>
</evidence>
<dbReference type="Gene3D" id="2.10.60.10">
    <property type="entry name" value="CD59"/>
    <property type="match status" value="3"/>
</dbReference>
<keyword evidence="8" id="KW-1015">Disulfide bond</keyword>
<dbReference type="GeneID" id="109691887"/>
<sequence>MGRALMLLLSLLWTLACIPASWGLQCIRCESSASCREEECAPGHDLCRTTVLRVWEEEELEVVERGCAHPEKTNRTLSYRTDSQIISLTENVCAGNLCNRPRPVGRGPVVPLGRYLECSSCTSADKSCERGREQTLQCRSPREQCLELVTHHSLEGSLSDENHIRGCGILPGCPGPTGFHNNHTFHYLQCCNSTKCNRGPVLELEQLPPNGFQCYSCEGNSTHGCSSNKTSLIHCQGPMDQCLEATGTKELQNPSYTVRGCATASWCQGSHVADTFRMTQVIVSCCSGSGCNRPVPDGQFHSGGASQPGSAYLSLTMTLLMTARLWGDIPLWI</sequence>
<dbReference type="CDD" id="cd23558">
    <property type="entry name" value="TFP_LU_ECD_uPAR_rpt3"/>
    <property type="match status" value="1"/>
</dbReference>
<dbReference type="KEGG" id="ccan:109691887"/>
<evidence type="ECO:0000259" key="15">
    <source>
        <dbReference type="SMART" id="SM00134"/>
    </source>
</evidence>
<evidence type="ECO:0000256" key="3">
    <source>
        <dbReference type="ARBA" id="ARBA00022475"/>
    </source>
</evidence>
<keyword evidence="7" id="KW-0472">Membrane</keyword>
<keyword evidence="5 14" id="KW-0732">Signal</keyword>
<dbReference type="InterPro" id="IPR016054">
    <property type="entry name" value="LY6_UPA_recep-like"/>
</dbReference>
<dbReference type="PANTHER" id="PTHR10624">
    <property type="entry name" value="UROKINASE PLASMINOGEN ACTIVATOR SURFACE RECEPTOR-RELATED"/>
    <property type="match status" value="1"/>
</dbReference>
<keyword evidence="10" id="KW-0325">Glycoprotein</keyword>
<dbReference type="InterPro" id="IPR018363">
    <property type="entry name" value="CD59_antigen_CS"/>
</dbReference>
<gene>
    <name evidence="17" type="primary">Plaur</name>
</gene>
<dbReference type="PROSITE" id="PS51257">
    <property type="entry name" value="PROKAR_LIPOPROTEIN"/>
    <property type="match status" value="1"/>
</dbReference>
<feature type="signal peptide" evidence="14">
    <location>
        <begin position="1"/>
        <end position="23"/>
    </location>
</feature>
<evidence type="ECO:0000256" key="7">
    <source>
        <dbReference type="ARBA" id="ARBA00023136"/>
    </source>
</evidence>
<evidence type="ECO:0000256" key="4">
    <source>
        <dbReference type="ARBA" id="ARBA00022622"/>
    </source>
</evidence>
<proteinExistence type="predicted"/>
<comment type="subcellular location">
    <subcellularLocation>
        <location evidence="1">Cell membrane</location>
        <topology evidence="1">Lipid-anchor</topology>
        <topology evidence="1">GPI-anchor</topology>
    </subcellularLocation>
</comment>
<evidence type="ECO:0000256" key="5">
    <source>
        <dbReference type="ARBA" id="ARBA00022729"/>
    </source>
</evidence>
<dbReference type="PANTHER" id="PTHR10624:SF6">
    <property type="entry name" value="UROKINASE PLASMINOGEN ACTIVATOR SURFACE RECEPTOR"/>
    <property type="match status" value="1"/>
</dbReference>
<organism evidence="17">
    <name type="scientific">Castor canadensis</name>
    <name type="common">American beaver</name>
    <dbReference type="NCBI Taxonomy" id="51338"/>
    <lineage>
        <taxon>Eukaryota</taxon>
        <taxon>Metazoa</taxon>
        <taxon>Chordata</taxon>
        <taxon>Craniata</taxon>
        <taxon>Vertebrata</taxon>
        <taxon>Euteleostomi</taxon>
        <taxon>Mammalia</taxon>
        <taxon>Eutheria</taxon>
        <taxon>Euarchontoglires</taxon>
        <taxon>Glires</taxon>
        <taxon>Rodentia</taxon>
        <taxon>Castorimorpha</taxon>
        <taxon>Castoridae</taxon>
        <taxon>Castor</taxon>
    </lineage>
</organism>
<keyword evidence="4" id="KW-0336">GPI-anchor</keyword>
<evidence type="ECO:0000256" key="6">
    <source>
        <dbReference type="ARBA" id="ARBA00022737"/>
    </source>
</evidence>
<keyword evidence="3" id="KW-1003">Cell membrane</keyword>
<feature type="chain" id="PRO_5034537294" description="Urokinase plasminogen activator surface receptor" evidence="14">
    <location>
        <begin position="24"/>
        <end position="333"/>
    </location>
</feature>
<dbReference type="Pfam" id="PF00021">
    <property type="entry name" value="UPAR_LY6"/>
    <property type="match status" value="3"/>
</dbReference>
<dbReference type="GO" id="GO:0098552">
    <property type="term" value="C:side of membrane"/>
    <property type="evidence" value="ECO:0007669"/>
    <property type="project" value="UniProtKB-KW"/>
</dbReference>
<dbReference type="FunFam" id="2.10.60.10:FF:000013">
    <property type="entry name" value="Urokinase plasminogen activator surface receptor"/>
    <property type="match status" value="1"/>
</dbReference>
<evidence type="ECO:0000256" key="11">
    <source>
        <dbReference type="ARBA" id="ARBA00023288"/>
    </source>
</evidence>
<dbReference type="AlphaFoldDB" id="A0A8B7VA27"/>
<evidence type="ECO:0000256" key="10">
    <source>
        <dbReference type="ARBA" id="ARBA00023180"/>
    </source>
</evidence>
<dbReference type="CTD" id="5329"/>
<evidence type="ECO:0000256" key="9">
    <source>
        <dbReference type="ARBA" id="ARBA00023170"/>
    </source>
</evidence>
<feature type="domain" description="UPAR/Ly6" evidence="15">
    <location>
        <begin position="24"/>
        <end position="113"/>
    </location>
</feature>
<evidence type="ECO:0000256" key="8">
    <source>
        <dbReference type="ARBA" id="ARBA00023157"/>
    </source>
</evidence>
<protein>
    <recommendedName>
        <fullName evidence="2">Urokinase plasminogen activator surface receptor</fullName>
    </recommendedName>
</protein>
<dbReference type="InterPro" id="IPR045860">
    <property type="entry name" value="Snake_toxin-like_sf"/>
</dbReference>
<dbReference type="SMART" id="SM00134">
    <property type="entry name" value="LU"/>
    <property type="match status" value="3"/>
</dbReference>
<dbReference type="OrthoDB" id="5945173at2759"/>
<reference evidence="17" key="1">
    <citation type="submission" date="2025-08" db="UniProtKB">
        <authorList>
            <consortium name="RefSeq"/>
        </authorList>
    </citation>
    <scope>IDENTIFICATION</scope>
    <source>
        <tissue evidence="17">Leukocyte</tissue>
    </source>
</reference>
<keyword evidence="11" id="KW-0449">Lipoprotein</keyword>
<evidence type="ECO:0000256" key="2">
    <source>
        <dbReference type="ARBA" id="ARBA00019778"/>
    </source>
</evidence>
<evidence type="ECO:0000256" key="12">
    <source>
        <dbReference type="ARBA" id="ARBA00053343"/>
    </source>
</evidence>
<keyword evidence="16" id="KW-1185">Reference proteome</keyword>
<evidence type="ECO:0000256" key="13">
    <source>
        <dbReference type="ARBA" id="ARBA00065534"/>
    </source>
</evidence>
<evidence type="ECO:0000256" key="14">
    <source>
        <dbReference type="SAM" id="SignalP"/>
    </source>
</evidence>
<dbReference type="Proteomes" id="UP001732720">
    <property type="component" value="Chromosome 16"/>
</dbReference>
<dbReference type="SUPFAM" id="SSF57302">
    <property type="entry name" value="Snake toxin-like"/>
    <property type="match status" value="3"/>
</dbReference>
<dbReference type="CDD" id="cd23556">
    <property type="entry name" value="TFP_LU_ECD_uPAR_rpt1"/>
    <property type="match status" value="1"/>
</dbReference>
<keyword evidence="6" id="KW-0677">Repeat</keyword>
<comment type="subunit">
    <text evidence="13">Monomer. Interacts (via the UPAR/Ly6 domains) with SRPX2. Interacts with MRC2. Interacts with SORL1 (via N-terminal ectodomain); this interaction decreases PLAUR internalization. The ternary complex composed of PLAUR-PLAU-SERPINE1 also interacts with SORL1. Interacts with CD82; this interaction prevents PLAUR from binding to its high affinity ligand PLAU.</text>
</comment>
<dbReference type="RefSeq" id="XP_020027710.1">
    <property type="nucleotide sequence ID" value="XM_020172121.1"/>
</dbReference>
<dbReference type="GO" id="GO:0005886">
    <property type="term" value="C:plasma membrane"/>
    <property type="evidence" value="ECO:0007669"/>
    <property type="project" value="UniProtKB-SubCell"/>
</dbReference>